<organism evidence="2 3">
    <name type="scientific">Phenylobacterium zucineum (strain HLK1)</name>
    <dbReference type="NCBI Taxonomy" id="450851"/>
    <lineage>
        <taxon>Bacteria</taxon>
        <taxon>Pseudomonadati</taxon>
        <taxon>Pseudomonadota</taxon>
        <taxon>Alphaproteobacteria</taxon>
        <taxon>Caulobacterales</taxon>
        <taxon>Caulobacteraceae</taxon>
        <taxon>Phenylobacterium</taxon>
    </lineage>
</organism>
<name>B4RDP3_PHEZH</name>
<dbReference type="KEGG" id="pzu:PHZ_c0328"/>
<protein>
    <submittedName>
        <fullName evidence="2">SapC-related protein</fullName>
    </submittedName>
</protein>
<proteinExistence type="predicted"/>
<reference evidence="2 3" key="1">
    <citation type="journal article" date="2008" name="BMC Genomics">
        <title>Complete genome of Phenylobacterium zucineum - a novel facultative intracellular bacterium isolated from human erythroleukemia cell line K562.</title>
        <authorList>
            <person name="Luo Y."/>
            <person name="Xu X."/>
            <person name="Ding Z."/>
            <person name="Liu Z."/>
            <person name="Zhang B."/>
            <person name="Yan Z."/>
            <person name="Sun J."/>
            <person name="Hu S."/>
            <person name="Hu X."/>
        </authorList>
    </citation>
    <scope>NUCLEOTIDE SEQUENCE [LARGE SCALE GENOMIC DNA]</scope>
    <source>
        <strain evidence="2 3">HLK1</strain>
    </source>
</reference>
<dbReference type="Proteomes" id="UP000001868">
    <property type="component" value="Chromosome"/>
</dbReference>
<dbReference type="InterPro" id="IPR010836">
    <property type="entry name" value="SapC"/>
</dbReference>
<keyword evidence="3" id="KW-1185">Reference proteome</keyword>
<sequence length="297" mass="32585">MPLFFGSARSGPFARGGPGGRVGAPEIRRFSMSETTQVPAGGELTGSVLFYNKPEPLARELHGKLGVKRMDGPFKFARTGHAIPLTVGEFPLAAVSGPIIFVGDEKLPIAVMGLNANENMFVQDNGLFEPGVYIPAYVRRYPFVFANDTQNNQMVLCVDRAAEFVVEGGDMPFFDEKGEPSDYTKQCIEFCNNFEVERQRTMSFVQLLKDLDLFETKTAQFTPTNPDGTPGQPQKIAEYFGVSEDKLAKLPSEKLVELRDNGALGQIYAHLLSLVGWDRLVAIAMARQAQRPVAANG</sequence>
<evidence type="ECO:0000256" key="1">
    <source>
        <dbReference type="SAM" id="MobiDB-lite"/>
    </source>
</evidence>
<evidence type="ECO:0000313" key="3">
    <source>
        <dbReference type="Proteomes" id="UP000001868"/>
    </source>
</evidence>
<accession>B4RDP3</accession>
<dbReference type="eggNOG" id="COG1262">
    <property type="taxonomic scope" value="Bacteria"/>
</dbReference>
<feature type="region of interest" description="Disordered" evidence="1">
    <location>
        <begin position="1"/>
        <end position="22"/>
    </location>
</feature>
<dbReference type="EMBL" id="CP000747">
    <property type="protein sequence ID" value="ACG76742.1"/>
    <property type="molecule type" value="Genomic_DNA"/>
</dbReference>
<gene>
    <name evidence="2" type="ordered locus">PHZ_c0328</name>
</gene>
<dbReference type="Pfam" id="PF07277">
    <property type="entry name" value="SapC"/>
    <property type="match status" value="1"/>
</dbReference>
<dbReference type="STRING" id="450851.PHZ_c0328"/>
<evidence type="ECO:0000313" key="2">
    <source>
        <dbReference type="EMBL" id="ACG76742.1"/>
    </source>
</evidence>
<dbReference type="AlphaFoldDB" id="B4RDP3"/>
<dbReference type="HOGENOM" id="CLU_074824_1_1_5"/>